<evidence type="ECO:0000256" key="2">
    <source>
        <dbReference type="ARBA" id="ARBA00054331"/>
    </source>
</evidence>
<accession>A0AAV2SPA5</accession>
<protein>
    <recommendedName>
        <fullName evidence="1">SOSS complex subunit A homolog</fullName>
    </recommendedName>
</protein>
<feature type="non-terminal residue" evidence="5">
    <location>
        <position position="1"/>
    </location>
</feature>
<dbReference type="PANTHER" id="PTHR13587">
    <property type="entry name" value="INTEGRATOR COMPLEX SUBUNIT 3"/>
    <property type="match status" value="1"/>
</dbReference>
<reference evidence="5 6" key="1">
    <citation type="submission" date="2024-05" db="EMBL/GenBank/DDBJ databases">
        <authorList>
            <person name="Wallberg A."/>
        </authorList>
    </citation>
    <scope>NUCLEOTIDE SEQUENCE [LARGE SCALE GENOMIC DNA]</scope>
</reference>
<comment type="caution">
    <text evidence="5">The sequence shown here is derived from an EMBL/GenBank/DDBJ whole genome shotgun (WGS) entry which is preliminary data.</text>
</comment>
<evidence type="ECO:0000313" key="6">
    <source>
        <dbReference type="Proteomes" id="UP001497623"/>
    </source>
</evidence>
<gene>
    <name evidence="5" type="ORF">MNOR_LOCUS40029</name>
</gene>
<sequence>IIPNFHPPLADKVRAGVKNSLKQILEKRVVQSLEPLFDNNRMDIELRKLIRETFPEFCSNSGPVESKPEDFVSGVSSSSVTKMDLMAETGLDFAGGGLNSENDVNNSNHFSGGGGGGVSGDDDAMFSDEEEEQQQPLPTSNKGPPPVPKVPPAFKGPPKKSDKVVSPVIKDETPVIKHVIEKEIKEDLTGVVPEVLDVKLLVKNEVNNVDEKIDLHKHLEYLEPDMKTILLDYQEEKDTKRR</sequence>
<dbReference type="InterPro" id="IPR045334">
    <property type="entry name" value="INTS3"/>
</dbReference>
<feature type="region of interest" description="Disordered" evidence="3">
    <location>
        <begin position="102"/>
        <end position="165"/>
    </location>
</feature>
<dbReference type="Pfam" id="PF10189">
    <property type="entry name" value="Ints3_N"/>
    <property type="match status" value="1"/>
</dbReference>
<keyword evidence="6" id="KW-1185">Reference proteome</keyword>
<dbReference type="PANTHER" id="PTHR13587:SF7">
    <property type="entry name" value="INTEGRATOR COMPLEX SUBUNIT 3"/>
    <property type="match status" value="1"/>
</dbReference>
<name>A0AAV2SPA5_MEGNR</name>
<proteinExistence type="predicted"/>
<evidence type="ECO:0000256" key="3">
    <source>
        <dbReference type="SAM" id="MobiDB-lite"/>
    </source>
</evidence>
<evidence type="ECO:0000259" key="4">
    <source>
        <dbReference type="Pfam" id="PF10189"/>
    </source>
</evidence>
<comment type="function">
    <text evidence="2">Component of the integrator complex, a multiprotein complex that terminates RNA polymerase II (Pol II) transcription in the promoter-proximal region of genes. The integrator complex provides a quality checkpoint during transcription elongation by driving premature transcription termination of transcripts that are unfavorably configured for transcriptional elongation: the complex terminates transcription by (1) catalyzing dephosphorylation of the C-terminal domain (CTD) of Pol II subunit Polr2A/Rbp1 and Spt5, and (2) degrading the exiting nascent RNA transcript via endonuclease activity. The integrator complex is also involved in the 3'-end processing of the U7 snRNA, and also the spliceosomal snRNAs U1, U2, U4 and U5.</text>
</comment>
<organism evidence="5 6">
    <name type="scientific">Meganyctiphanes norvegica</name>
    <name type="common">Northern krill</name>
    <name type="synonym">Thysanopoda norvegica</name>
    <dbReference type="NCBI Taxonomy" id="48144"/>
    <lineage>
        <taxon>Eukaryota</taxon>
        <taxon>Metazoa</taxon>
        <taxon>Ecdysozoa</taxon>
        <taxon>Arthropoda</taxon>
        <taxon>Crustacea</taxon>
        <taxon>Multicrustacea</taxon>
        <taxon>Malacostraca</taxon>
        <taxon>Eumalacostraca</taxon>
        <taxon>Eucarida</taxon>
        <taxon>Euphausiacea</taxon>
        <taxon>Euphausiidae</taxon>
        <taxon>Meganyctiphanes</taxon>
    </lineage>
</organism>
<feature type="compositionally biased region" description="Pro residues" evidence="3">
    <location>
        <begin position="143"/>
        <end position="155"/>
    </location>
</feature>
<evidence type="ECO:0000256" key="1">
    <source>
        <dbReference type="ARBA" id="ARBA00032741"/>
    </source>
</evidence>
<dbReference type="InterPro" id="IPR019333">
    <property type="entry name" value="INTS3_N"/>
</dbReference>
<dbReference type="AlphaFoldDB" id="A0AAV2SPA5"/>
<dbReference type="GO" id="GO:0005737">
    <property type="term" value="C:cytoplasm"/>
    <property type="evidence" value="ECO:0007669"/>
    <property type="project" value="TreeGrafter"/>
</dbReference>
<evidence type="ECO:0000313" key="5">
    <source>
        <dbReference type="EMBL" id="CAL4234851.1"/>
    </source>
</evidence>
<feature type="domain" description="Integrator complex subunit 3 N-terminal" evidence="4">
    <location>
        <begin position="1"/>
        <end position="52"/>
    </location>
</feature>
<dbReference type="Proteomes" id="UP001497623">
    <property type="component" value="Unassembled WGS sequence"/>
</dbReference>
<feature type="compositionally biased region" description="Acidic residues" evidence="3">
    <location>
        <begin position="120"/>
        <end position="133"/>
    </location>
</feature>
<dbReference type="EMBL" id="CAXKWB010113942">
    <property type="protein sequence ID" value="CAL4234851.1"/>
    <property type="molecule type" value="Genomic_DNA"/>
</dbReference>